<keyword evidence="8" id="KW-1185">Reference proteome</keyword>
<keyword evidence="4 6" id="KW-1133">Transmembrane helix</keyword>
<feature type="transmembrane region" description="Helical" evidence="6">
    <location>
        <begin position="105"/>
        <end position="123"/>
    </location>
</feature>
<dbReference type="EMBL" id="FRBI01000009">
    <property type="protein sequence ID" value="SHM23648.1"/>
    <property type="molecule type" value="Genomic_DNA"/>
</dbReference>
<dbReference type="AlphaFoldDB" id="A0A1M7H5J8"/>
<evidence type="ECO:0000256" key="3">
    <source>
        <dbReference type="ARBA" id="ARBA00022692"/>
    </source>
</evidence>
<feature type="transmembrane region" description="Helical" evidence="6">
    <location>
        <begin position="144"/>
        <end position="162"/>
    </location>
</feature>
<dbReference type="OrthoDB" id="3853596at2"/>
<dbReference type="Proteomes" id="UP000184111">
    <property type="component" value="Unassembled WGS sequence"/>
</dbReference>
<organism evidence="7 8">
    <name type="scientific">Actinacidiphila paucisporea</name>
    <dbReference type="NCBI Taxonomy" id="310782"/>
    <lineage>
        <taxon>Bacteria</taxon>
        <taxon>Bacillati</taxon>
        <taxon>Actinomycetota</taxon>
        <taxon>Actinomycetes</taxon>
        <taxon>Kitasatosporales</taxon>
        <taxon>Streptomycetaceae</taxon>
        <taxon>Actinacidiphila</taxon>
    </lineage>
</organism>
<evidence type="ECO:0000256" key="6">
    <source>
        <dbReference type="SAM" id="Phobius"/>
    </source>
</evidence>
<evidence type="ECO:0000256" key="4">
    <source>
        <dbReference type="ARBA" id="ARBA00022989"/>
    </source>
</evidence>
<evidence type="ECO:0000256" key="1">
    <source>
        <dbReference type="ARBA" id="ARBA00004651"/>
    </source>
</evidence>
<name>A0A1M7H5J8_9ACTN</name>
<dbReference type="GO" id="GO:0005886">
    <property type="term" value="C:plasma membrane"/>
    <property type="evidence" value="ECO:0007669"/>
    <property type="project" value="UniProtKB-SubCell"/>
</dbReference>
<evidence type="ECO:0000313" key="7">
    <source>
        <dbReference type="EMBL" id="SHM23648.1"/>
    </source>
</evidence>
<keyword evidence="5 6" id="KW-0472">Membrane</keyword>
<protein>
    <submittedName>
        <fullName evidence="7">Membrane protein</fullName>
    </submittedName>
</protein>
<dbReference type="Pfam" id="PF03631">
    <property type="entry name" value="Virul_fac_BrkB"/>
    <property type="match status" value="1"/>
</dbReference>
<keyword evidence="3 6" id="KW-0812">Transmembrane</keyword>
<evidence type="ECO:0000256" key="5">
    <source>
        <dbReference type="ARBA" id="ARBA00023136"/>
    </source>
</evidence>
<dbReference type="STRING" id="310782.SAMN05216499_109163"/>
<gene>
    <name evidence="7" type="ORF">SAMN05216499_109163</name>
</gene>
<feature type="transmembrane region" description="Helical" evidence="6">
    <location>
        <begin position="168"/>
        <end position="188"/>
    </location>
</feature>
<feature type="transmembrane region" description="Helical" evidence="6">
    <location>
        <begin position="200"/>
        <end position="225"/>
    </location>
</feature>
<feature type="transmembrane region" description="Helical" evidence="6">
    <location>
        <begin position="245"/>
        <end position="266"/>
    </location>
</feature>
<reference evidence="7 8" key="1">
    <citation type="submission" date="2016-11" db="EMBL/GenBank/DDBJ databases">
        <authorList>
            <person name="Jaros S."/>
            <person name="Januszkiewicz K."/>
            <person name="Wedrychowicz H."/>
        </authorList>
    </citation>
    <scope>NUCLEOTIDE SEQUENCE [LARGE SCALE GENOMIC DNA]</scope>
    <source>
        <strain evidence="7 8">CGMCC 4.2025</strain>
    </source>
</reference>
<sequence>MSHEDEGTSGPGHRWRRWQRRWDSSSAALVVRRGVEMELMSRALSFAALSLLTLLPLLTLVGAVDPHSGLGAGRFLGRVLGLSPSSQERIAEVVVNPVQALRRTTAFGLAVLAAFGLTFGTALQTGYEKAWGLKAAHWHSVWRHVIWLALFVGYLLVAVAALGHGTTIAEQSVGVMTTIIVSLLFFWWSQRFLLVGRASWRALLPGAVATTLGLIGLRIFSGLVFSPLIASNAVSYGPVGTILVVQSWLTGVGFVVYGGAVLGRVLHQRHTAHGRAGHT</sequence>
<comment type="subcellular location">
    <subcellularLocation>
        <location evidence="1">Cell membrane</location>
        <topology evidence="1">Multi-pass membrane protein</topology>
    </subcellularLocation>
</comment>
<proteinExistence type="predicted"/>
<accession>A0A1M7H5J8</accession>
<dbReference type="InterPro" id="IPR017039">
    <property type="entry name" value="Virul_fac_BrkB"/>
</dbReference>
<feature type="transmembrane region" description="Helical" evidence="6">
    <location>
        <begin position="43"/>
        <end position="64"/>
    </location>
</feature>
<evidence type="ECO:0000256" key="2">
    <source>
        <dbReference type="ARBA" id="ARBA00022475"/>
    </source>
</evidence>
<evidence type="ECO:0000313" key="8">
    <source>
        <dbReference type="Proteomes" id="UP000184111"/>
    </source>
</evidence>
<keyword evidence="2" id="KW-1003">Cell membrane</keyword>